<dbReference type="RefSeq" id="WP_104008467.1">
    <property type="nucleotide sequence ID" value="NZ_FNVD01000010.1"/>
</dbReference>
<accession>A0A1H5XAK4</accession>
<dbReference type="Gene3D" id="3.40.50.300">
    <property type="entry name" value="P-loop containing nucleotide triphosphate hydrolases"/>
    <property type="match status" value="1"/>
</dbReference>
<dbReference type="InterPro" id="IPR027417">
    <property type="entry name" value="P-loop_NTPase"/>
</dbReference>
<organism evidence="1 2">
    <name type="scientific">Jhaorihella thermophila</name>
    <dbReference type="NCBI Taxonomy" id="488547"/>
    <lineage>
        <taxon>Bacteria</taxon>
        <taxon>Pseudomonadati</taxon>
        <taxon>Pseudomonadota</taxon>
        <taxon>Alphaproteobacteria</taxon>
        <taxon>Rhodobacterales</taxon>
        <taxon>Paracoccaceae</taxon>
        <taxon>Jhaorihella</taxon>
    </lineage>
</organism>
<name>A0A1H5XAK4_9RHOB</name>
<evidence type="ECO:0008006" key="3">
    <source>
        <dbReference type="Google" id="ProtNLM"/>
    </source>
</evidence>
<keyword evidence="2" id="KW-1185">Reference proteome</keyword>
<evidence type="ECO:0000313" key="2">
    <source>
        <dbReference type="Proteomes" id="UP000236742"/>
    </source>
</evidence>
<dbReference type="AlphaFoldDB" id="A0A1H5XAK4"/>
<protein>
    <recommendedName>
        <fullName evidence="3">Dynamin family protein</fullName>
    </recommendedName>
</protein>
<evidence type="ECO:0000313" key="1">
    <source>
        <dbReference type="EMBL" id="SEG08246.1"/>
    </source>
</evidence>
<gene>
    <name evidence="1" type="ORF">SAMN05421751_11053</name>
</gene>
<proteinExistence type="predicted"/>
<dbReference type="SUPFAM" id="SSF52540">
    <property type="entry name" value="P-loop containing nucleoside triphosphate hydrolases"/>
    <property type="match status" value="1"/>
</dbReference>
<dbReference type="Proteomes" id="UP000236742">
    <property type="component" value="Unassembled WGS sequence"/>
</dbReference>
<sequence>MNRAAEVGAIRDSLLSALDRGALPETAGEQAVQLLTRLNRPVAVIVAGGAGSGKSSLVNMLVGEPVIPERSGLPVVEIAYGQVRRSIVVDRDGRQSERPGNALTEDLAPDVALVRVELPARPLEHMSLTELRVTGAPADRASAMDLIAQQADIVLWCTQVFDATELDLWRGLPDRIKDHAFLVLTKADRLLMQEALVDRIAALEPVVAEEFHSLFPVATLQAMSARPSGDGAGKPELWQASGGQSLARAVARQVALGRMADADRALAFMTRCGLSVEDPAPAAQSAANADAETAADGDGAEDPIAAAVSMLAERARELTRIVAVEGGDSPGAVLDHCLSTMESLCEMLAGSGGGDPASVWPLAGASEGLDTLVLLNLERTDDAAEDAVDLVLQVRKELAEATGPRRP</sequence>
<dbReference type="EMBL" id="FNVD01000010">
    <property type="protein sequence ID" value="SEG08246.1"/>
    <property type="molecule type" value="Genomic_DNA"/>
</dbReference>
<dbReference type="OrthoDB" id="7647819at2"/>
<reference evidence="1 2" key="1">
    <citation type="submission" date="2016-10" db="EMBL/GenBank/DDBJ databases">
        <authorList>
            <person name="de Groot N.N."/>
        </authorList>
    </citation>
    <scope>NUCLEOTIDE SEQUENCE [LARGE SCALE GENOMIC DNA]</scope>
    <source>
        <strain evidence="1 2">DSM 23413</strain>
    </source>
</reference>